<dbReference type="PANTHER" id="PTHR43135">
    <property type="entry name" value="ALPHA-D-RIBOSE 1-METHYLPHOSPHONATE 5-TRIPHOSPHATE DIPHOSPHATASE"/>
    <property type="match status" value="1"/>
</dbReference>
<dbReference type="PANTHER" id="PTHR43135:SF3">
    <property type="entry name" value="ALPHA-D-RIBOSE 1-METHYLPHOSPHONATE 5-TRIPHOSPHATE DIPHOSPHATASE"/>
    <property type="match status" value="1"/>
</dbReference>
<accession>A0A1S7U863</accession>
<dbReference type="GO" id="GO:0016810">
    <property type="term" value="F:hydrolase activity, acting on carbon-nitrogen (but not peptide) bonds"/>
    <property type="evidence" value="ECO:0007669"/>
    <property type="project" value="InterPro"/>
</dbReference>
<dbReference type="EMBL" id="FCNP01000049">
    <property type="protein sequence ID" value="CVI63116.1"/>
    <property type="molecule type" value="Genomic_DNA"/>
</dbReference>
<proteinExistence type="predicted"/>
<dbReference type="AlphaFoldDB" id="A0A1S7U863"/>
<protein>
    <submittedName>
        <fullName evidence="2">Amidohydrolase 3</fullName>
    </submittedName>
</protein>
<dbReference type="Proteomes" id="UP000192140">
    <property type="component" value="Unassembled WGS sequence"/>
</dbReference>
<dbReference type="InterPro" id="IPR006680">
    <property type="entry name" value="Amidohydro-rel"/>
</dbReference>
<name>A0A1S7U863_9HYPH</name>
<dbReference type="SUPFAM" id="SSF51556">
    <property type="entry name" value="Metallo-dependent hydrolases"/>
    <property type="match status" value="1"/>
</dbReference>
<dbReference type="InterPro" id="IPR011059">
    <property type="entry name" value="Metal-dep_hydrolase_composite"/>
</dbReference>
<organism evidence="2 3">
    <name type="scientific">Agrobacterium deltaense NCPPB 1641</name>
    <dbReference type="NCBI Taxonomy" id="1183425"/>
    <lineage>
        <taxon>Bacteria</taxon>
        <taxon>Pseudomonadati</taxon>
        <taxon>Pseudomonadota</taxon>
        <taxon>Alphaproteobacteria</taxon>
        <taxon>Hyphomicrobiales</taxon>
        <taxon>Rhizobiaceae</taxon>
        <taxon>Rhizobium/Agrobacterium group</taxon>
        <taxon>Agrobacterium</taxon>
    </lineage>
</organism>
<feature type="domain" description="Amidohydrolase-related" evidence="1">
    <location>
        <begin position="295"/>
        <end position="445"/>
    </location>
</feature>
<evidence type="ECO:0000259" key="1">
    <source>
        <dbReference type="Pfam" id="PF01979"/>
    </source>
</evidence>
<dbReference type="Gene3D" id="3.20.20.140">
    <property type="entry name" value="Metal-dependent hydrolases"/>
    <property type="match status" value="1"/>
</dbReference>
<dbReference type="SUPFAM" id="SSF51338">
    <property type="entry name" value="Composite domain of metallo-dependent hydrolases"/>
    <property type="match status" value="1"/>
</dbReference>
<gene>
    <name evidence="2" type="ORF">AGR7A_pAt20101</name>
</gene>
<evidence type="ECO:0000313" key="2">
    <source>
        <dbReference type="EMBL" id="CVI63116.1"/>
    </source>
</evidence>
<dbReference type="Gene3D" id="2.30.40.10">
    <property type="entry name" value="Urease, subunit C, domain 1"/>
    <property type="match status" value="2"/>
</dbReference>
<sequence>MSHNRLDRIIRGASVITGDGATFLENACIGIGEGRIAFVQPGNMSVNVDEVDVIEAHGYTVIPGVINAHAHGCVSGPSMPSGSFPVDRDAILWNRNRHLLEGTTTLLNVCGLALPEEAFAGNPHPLDVQISTAHTPSNIEAALAIDGAGLSERHRHASIDDALSQGAKALGEVGGGQTLGGGAQEYRFIPEAMKRVTGREVSPLVSRQLRNAVVGRYLRVEDGVSDGELQAILDECGLSDVCSARTVRQIILASVMPPVDLALRGFEEVARQAARVGFPAIFHNSAPSVERLIEVAEKYPNANIVAGHSNHPMFLPHESVSFAHELRRRGVTIDISTLDSIQTRWRNDPANFDALIDAGCVDTISTDYAGGHWDSILVAIQRIVHKKQMSPAAAVALATGNVARAFPQLAGDRGLIEKGRRADLVIVDRVNMGRVRHIIVHGKVVIWNGTINGNGSGASPTTRRSH</sequence>
<comment type="caution">
    <text evidence="2">The sequence shown here is derived from an EMBL/GenBank/DDBJ whole genome shotgun (WGS) entry which is preliminary data.</text>
</comment>
<dbReference type="Pfam" id="PF01979">
    <property type="entry name" value="Amidohydro_1"/>
    <property type="match status" value="1"/>
</dbReference>
<reference evidence="2" key="1">
    <citation type="submission" date="2016-01" db="EMBL/GenBank/DDBJ databases">
        <authorList>
            <person name="Regsiter A."/>
            <person name="william w."/>
        </authorList>
    </citation>
    <scope>NUCLEOTIDE SEQUENCE</scope>
    <source>
        <strain evidence="2">NCPPB 1641</strain>
    </source>
</reference>
<dbReference type="InterPro" id="IPR032466">
    <property type="entry name" value="Metal_Hydrolase"/>
</dbReference>
<dbReference type="RefSeq" id="WP_080855076.1">
    <property type="nucleotide sequence ID" value="NZ_LT009777.1"/>
</dbReference>
<keyword evidence="3" id="KW-1185">Reference proteome</keyword>
<dbReference type="InterPro" id="IPR051781">
    <property type="entry name" value="Metallo-dep_Hydrolase"/>
</dbReference>
<evidence type="ECO:0000313" key="3">
    <source>
        <dbReference type="Proteomes" id="UP000192140"/>
    </source>
</evidence>